<proteinExistence type="predicted"/>
<accession>A0ABM0ZPD1</accession>
<name>A0ABM0ZPD1_CAMSA</name>
<dbReference type="Pfam" id="PF14223">
    <property type="entry name" value="Retrotran_gag_2"/>
    <property type="match status" value="1"/>
</dbReference>
<reference evidence="2" key="1">
    <citation type="journal article" date="2014" name="Nat. Commun.">
        <title>The emerging biofuel crop Camelina sativa retains a highly undifferentiated hexaploid genome structure.</title>
        <authorList>
            <person name="Kagale S."/>
            <person name="Koh C."/>
            <person name="Nixon J."/>
            <person name="Bollina V."/>
            <person name="Clarke W.E."/>
            <person name="Tuteja R."/>
            <person name="Spillane C."/>
            <person name="Robinson S.J."/>
            <person name="Links M.G."/>
            <person name="Clarke C."/>
            <person name="Higgins E.E."/>
            <person name="Huebert T."/>
            <person name="Sharpe A.G."/>
            <person name="Parkin I.A."/>
        </authorList>
    </citation>
    <scope>NUCLEOTIDE SEQUENCE [LARGE SCALE GENOMIC DNA]</scope>
    <source>
        <strain evidence="2">cv. DH55</strain>
    </source>
</reference>
<dbReference type="GeneID" id="104793902"/>
<protein>
    <submittedName>
        <fullName evidence="3">Uncharacterized protein LOC104793902</fullName>
    </submittedName>
</protein>
<feature type="compositionally biased region" description="Low complexity" evidence="1">
    <location>
        <begin position="192"/>
        <end position="223"/>
    </location>
</feature>
<dbReference type="PANTHER" id="PTHR47481">
    <property type="match status" value="1"/>
</dbReference>
<feature type="region of interest" description="Disordered" evidence="1">
    <location>
        <begin position="179"/>
        <end position="253"/>
    </location>
</feature>
<sequence>MNEYDFGPPQNSPSNLAVPTESAFGVTNIKSHIPLILDLDDHNYDAWRELFLTHYLTFDVLGHVDGSSAPANADDQQWLKRDGLVKLWIYGTLAQPLFKSSFKTGGTARDIWLRIENQFRNNKDARVMQIDNELRTMEIGDQSILTYCQSLKSLADLLSNLDTPKPFPSIDDAKSMLQEEESRLKKAHKVIASHTAHASSPTALVTTTNTSQNQQNQTQQRNNRPWHRKNRFNNKGRNNFQQQNSLPLQQQRQ</sequence>
<evidence type="ECO:0000256" key="1">
    <source>
        <dbReference type="SAM" id="MobiDB-lite"/>
    </source>
</evidence>
<keyword evidence="2" id="KW-1185">Reference proteome</keyword>
<reference evidence="3" key="2">
    <citation type="submission" date="2025-08" db="UniProtKB">
        <authorList>
            <consortium name="RefSeq"/>
        </authorList>
    </citation>
    <scope>IDENTIFICATION</scope>
    <source>
        <tissue evidence="3">Leaf</tissue>
    </source>
</reference>
<dbReference type="Proteomes" id="UP000694864">
    <property type="component" value="Chromosome 6"/>
</dbReference>
<evidence type="ECO:0000313" key="2">
    <source>
        <dbReference type="Proteomes" id="UP000694864"/>
    </source>
</evidence>
<gene>
    <name evidence="3" type="primary">LOC104793902</name>
</gene>
<feature type="compositionally biased region" description="Basic residues" evidence="1">
    <location>
        <begin position="224"/>
        <end position="234"/>
    </location>
</feature>
<evidence type="ECO:0000313" key="3">
    <source>
        <dbReference type="RefSeq" id="XP_010518625.1"/>
    </source>
</evidence>
<organism evidence="2 3">
    <name type="scientific">Camelina sativa</name>
    <name type="common">False flax</name>
    <name type="synonym">Myagrum sativum</name>
    <dbReference type="NCBI Taxonomy" id="90675"/>
    <lineage>
        <taxon>Eukaryota</taxon>
        <taxon>Viridiplantae</taxon>
        <taxon>Streptophyta</taxon>
        <taxon>Embryophyta</taxon>
        <taxon>Tracheophyta</taxon>
        <taxon>Spermatophyta</taxon>
        <taxon>Magnoliopsida</taxon>
        <taxon>eudicotyledons</taxon>
        <taxon>Gunneridae</taxon>
        <taxon>Pentapetalae</taxon>
        <taxon>rosids</taxon>
        <taxon>malvids</taxon>
        <taxon>Brassicales</taxon>
        <taxon>Brassicaceae</taxon>
        <taxon>Camelineae</taxon>
        <taxon>Camelina</taxon>
    </lineage>
</organism>
<dbReference type="PANTHER" id="PTHR47481:SF41">
    <property type="entry name" value="COPIA-LIKE POLYPROTEIN_RETROTRANSPOSON"/>
    <property type="match status" value="1"/>
</dbReference>
<dbReference type="RefSeq" id="XP_010518625.1">
    <property type="nucleotide sequence ID" value="XM_010520323.1"/>
</dbReference>
<feature type="compositionally biased region" description="Low complexity" evidence="1">
    <location>
        <begin position="235"/>
        <end position="253"/>
    </location>
</feature>